<name>A0A194V1A2_CYTMA</name>
<proteinExistence type="predicted"/>
<evidence type="ECO:0000313" key="1">
    <source>
        <dbReference type="EMBL" id="KUI57636.1"/>
    </source>
</evidence>
<dbReference type="AlphaFoldDB" id="A0A194V1A2"/>
<protein>
    <submittedName>
        <fullName evidence="1">Uncharacterized protein</fullName>
    </submittedName>
</protein>
<dbReference type="EMBL" id="KN714702">
    <property type="protein sequence ID" value="KUI57636.1"/>
    <property type="molecule type" value="Genomic_DNA"/>
</dbReference>
<keyword evidence="2" id="KW-1185">Reference proteome</keyword>
<gene>
    <name evidence="1" type="ORF">VP1G_10940</name>
</gene>
<accession>A0A194V1A2</accession>
<evidence type="ECO:0000313" key="2">
    <source>
        <dbReference type="Proteomes" id="UP000078576"/>
    </source>
</evidence>
<organism evidence="1 2">
    <name type="scientific">Cytospora mali</name>
    <name type="common">Apple Valsa canker fungus</name>
    <name type="synonym">Valsa mali</name>
    <dbReference type="NCBI Taxonomy" id="578113"/>
    <lineage>
        <taxon>Eukaryota</taxon>
        <taxon>Fungi</taxon>
        <taxon>Dikarya</taxon>
        <taxon>Ascomycota</taxon>
        <taxon>Pezizomycotina</taxon>
        <taxon>Sordariomycetes</taxon>
        <taxon>Sordariomycetidae</taxon>
        <taxon>Diaporthales</taxon>
        <taxon>Cytosporaceae</taxon>
        <taxon>Cytospora</taxon>
    </lineage>
</organism>
<reference evidence="2" key="1">
    <citation type="submission" date="2014-12" db="EMBL/GenBank/DDBJ databases">
        <title>Genome Sequence of Valsa Canker Pathogens Uncovers a Specific Adaption of Colonization on Woody Bark.</title>
        <authorList>
            <person name="Yin Z."/>
            <person name="Liu H."/>
            <person name="Gao X."/>
            <person name="Li Z."/>
            <person name="Song N."/>
            <person name="Ke X."/>
            <person name="Dai Q."/>
            <person name="Wu Y."/>
            <person name="Sun Y."/>
            <person name="Xu J.-R."/>
            <person name="Kang Z.K."/>
            <person name="Wang L."/>
            <person name="Huang L."/>
        </authorList>
    </citation>
    <scope>NUCLEOTIDE SEQUENCE [LARGE SCALE GENOMIC DNA]</scope>
    <source>
        <strain evidence="2">SXYL134</strain>
    </source>
</reference>
<dbReference type="Proteomes" id="UP000078576">
    <property type="component" value="Unassembled WGS sequence"/>
</dbReference>
<sequence length="62" mass="7113">MSISRGQRSFSWNVAICFRSFRVAGVYQREGMLLVQDIAHELELCLLFDKPDAAMWQPALLP</sequence>